<feature type="region of interest" description="Disordered" evidence="1">
    <location>
        <begin position="1"/>
        <end position="113"/>
    </location>
</feature>
<feature type="compositionally biased region" description="Acidic residues" evidence="1">
    <location>
        <begin position="42"/>
        <end position="72"/>
    </location>
</feature>
<dbReference type="PATRIC" id="fig|512565.3.peg.6376"/>
<proteinExistence type="predicted"/>
<keyword evidence="2" id="KW-0472">Membrane</keyword>
<gene>
    <name evidence="3" type="ordered locus">AMIS_63750</name>
</gene>
<name>I0HF08_ACTM4</name>
<evidence type="ECO:0000256" key="1">
    <source>
        <dbReference type="SAM" id="MobiDB-lite"/>
    </source>
</evidence>
<evidence type="ECO:0000256" key="2">
    <source>
        <dbReference type="SAM" id="Phobius"/>
    </source>
</evidence>
<keyword evidence="2" id="KW-0812">Transmembrane</keyword>
<keyword evidence="2" id="KW-1133">Transmembrane helix</keyword>
<reference evidence="3 4" key="1">
    <citation type="submission" date="2012-02" db="EMBL/GenBank/DDBJ databases">
        <title>Complete genome sequence of Actinoplanes missouriensis 431 (= NBRC 102363).</title>
        <authorList>
            <person name="Ohnishi Y."/>
            <person name="Ishikawa J."/>
            <person name="Sekine M."/>
            <person name="Hosoyama A."/>
            <person name="Harada T."/>
            <person name="Narita H."/>
            <person name="Hata T."/>
            <person name="Konno Y."/>
            <person name="Tutikane K."/>
            <person name="Fujita N."/>
            <person name="Horinouchi S."/>
            <person name="Hayakawa M."/>
        </authorList>
    </citation>
    <scope>NUCLEOTIDE SEQUENCE [LARGE SCALE GENOMIC DNA]</scope>
    <source>
        <strain evidence="4">ATCC 14538 / DSM 43046 / CBS 188.64 / JCM 3121 / NBRC 102363 / NCIMB 12654 / NRRL B-3342 / UNCC 431</strain>
    </source>
</reference>
<feature type="transmembrane region" description="Helical" evidence="2">
    <location>
        <begin position="139"/>
        <end position="162"/>
    </location>
</feature>
<protein>
    <submittedName>
        <fullName evidence="3">Uncharacterized protein</fullName>
    </submittedName>
</protein>
<dbReference type="RefSeq" id="WP_014446481.1">
    <property type="nucleotide sequence ID" value="NC_017093.1"/>
</dbReference>
<organism evidence="3 4">
    <name type="scientific">Actinoplanes missouriensis (strain ATCC 14538 / DSM 43046 / CBS 188.64 / JCM 3121 / NBRC 102363 / NCIMB 12654 / NRRL B-3342 / UNCC 431)</name>
    <dbReference type="NCBI Taxonomy" id="512565"/>
    <lineage>
        <taxon>Bacteria</taxon>
        <taxon>Bacillati</taxon>
        <taxon>Actinomycetota</taxon>
        <taxon>Actinomycetes</taxon>
        <taxon>Micromonosporales</taxon>
        <taxon>Micromonosporaceae</taxon>
        <taxon>Actinoplanes</taxon>
    </lineage>
</organism>
<dbReference type="EMBL" id="AP012319">
    <property type="protein sequence ID" value="BAL91595.1"/>
    <property type="molecule type" value="Genomic_DNA"/>
</dbReference>
<evidence type="ECO:0000313" key="3">
    <source>
        <dbReference type="EMBL" id="BAL91595.1"/>
    </source>
</evidence>
<dbReference type="OrthoDB" id="9962075at2"/>
<dbReference type="KEGG" id="ams:AMIS_63750"/>
<feature type="compositionally biased region" description="Low complexity" evidence="1">
    <location>
        <begin position="87"/>
        <end position="103"/>
    </location>
</feature>
<feature type="transmembrane region" description="Helical" evidence="2">
    <location>
        <begin position="182"/>
        <end position="200"/>
    </location>
</feature>
<dbReference type="HOGENOM" id="CLU_1313234_0_0_11"/>
<accession>I0HF08</accession>
<keyword evidence="4" id="KW-1185">Reference proteome</keyword>
<sequence>MATEEKNVEAEPAEAVPAAEAAPAATVEDAEAETGGAAAEPAEAEPAEAENAEVETAEAETTEAAAIDEEVAEPAATDVDVAEEPAAEGASEPQPVDAPAPAVDSDDAESTQDIVPESLSAAPAEEPQNEPAEGLDPQLVTLSVVVGLLAIAVVVVFGMIVFDPVALISFVPDWFAEPGSSRIIGSVTAIVIMSALAIAMRQIFLRRRG</sequence>
<evidence type="ECO:0000313" key="4">
    <source>
        <dbReference type="Proteomes" id="UP000007882"/>
    </source>
</evidence>
<feature type="compositionally biased region" description="Low complexity" evidence="1">
    <location>
        <begin position="13"/>
        <end position="41"/>
    </location>
</feature>
<dbReference type="Proteomes" id="UP000007882">
    <property type="component" value="Chromosome"/>
</dbReference>
<dbReference type="AlphaFoldDB" id="I0HF08"/>